<dbReference type="PANTHER" id="PTHR12608:SF1">
    <property type="entry name" value="TRANSMEMBRANE PROTEIN 165"/>
    <property type="match status" value="1"/>
</dbReference>
<comment type="caution">
    <text evidence="6">Lacks conserved residue(s) required for the propagation of feature annotation.</text>
</comment>
<dbReference type="AlphaFoldDB" id="A0A2W4XQY3"/>
<gene>
    <name evidence="8" type="ORF">DCF15_04655</name>
</gene>
<comment type="similarity">
    <text evidence="2 6">Belongs to the GDT1 family.</text>
</comment>
<evidence type="ECO:0000256" key="4">
    <source>
        <dbReference type="ARBA" id="ARBA00022989"/>
    </source>
</evidence>
<comment type="subcellular location">
    <subcellularLocation>
        <location evidence="1 6">Membrane</location>
        <topology evidence="1 6">Multi-pass membrane protein</topology>
    </subcellularLocation>
</comment>
<feature type="transmembrane region" description="Helical" evidence="6">
    <location>
        <begin position="108"/>
        <end position="125"/>
    </location>
</feature>
<name>A0A2W4XQY3_9CYAN</name>
<keyword evidence="4 6" id="KW-1133">Transmembrane helix</keyword>
<feature type="transmembrane region" description="Helical" evidence="6">
    <location>
        <begin position="31"/>
        <end position="50"/>
    </location>
</feature>
<proteinExistence type="inferred from homology"/>
<sequence length="126" mass="13049">MVSAPNPISSLQSDPIEATASTSNTSETPSAFGGTFWRVFLSTFVTIFLAELGDKTQVATLLLSAQSRSPVVVFLGAGLALISTSLLGVLLGQWLAKRISPSTLDTCAGILLLLITIGLIGDIVGQ</sequence>
<evidence type="ECO:0000313" key="9">
    <source>
        <dbReference type="Proteomes" id="UP000249794"/>
    </source>
</evidence>
<evidence type="ECO:0000256" key="2">
    <source>
        <dbReference type="ARBA" id="ARBA00009190"/>
    </source>
</evidence>
<reference evidence="9" key="1">
    <citation type="submission" date="2018-04" db="EMBL/GenBank/DDBJ databases">
        <authorList>
            <person name="Cornet L."/>
        </authorList>
    </citation>
    <scope>NUCLEOTIDE SEQUENCE [LARGE SCALE GENOMIC DNA]</scope>
</reference>
<protein>
    <recommendedName>
        <fullName evidence="6">GDT1 family protein</fullName>
    </recommendedName>
</protein>
<evidence type="ECO:0000256" key="3">
    <source>
        <dbReference type="ARBA" id="ARBA00022692"/>
    </source>
</evidence>
<dbReference type="InterPro" id="IPR001727">
    <property type="entry name" value="GDT1-like"/>
</dbReference>
<organism evidence="8 9">
    <name type="scientific">Phormidesmis priestleyi</name>
    <dbReference type="NCBI Taxonomy" id="268141"/>
    <lineage>
        <taxon>Bacteria</taxon>
        <taxon>Bacillati</taxon>
        <taxon>Cyanobacteriota</taxon>
        <taxon>Cyanophyceae</taxon>
        <taxon>Leptolyngbyales</taxon>
        <taxon>Leptolyngbyaceae</taxon>
        <taxon>Phormidesmis</taxon>
    </lineage>
</organism>
<dbReference type="PANTHER" id="PTHR12608">
    <property type="entry name" value="TRANSMEMBRANE PROTEIN HTP-1 RELATED"/>
    <property type="match status" value="1"/>
</dbReference>
<comment type="caution">
    <text evidence="8">The sequence shown here is derived from an EMBL/GenBank/DDBJ whole genome shotgun (WGS) entry which is preliminary data.</text>
</comment>
<feature type="compositionally biased region" description="Low complexity" evidence="7">
    <location>
        <begin position="18"/>
        <end position="28"/>
    </location>
</feature>
<dbReference type="EMBL" id="QBMP01000029">
    <property type="protein sequence ID" value="PZO58667.1"/>
    <property type="molecule type" value="Genomic_DNA"/>
</dbReference>
<accession>A0A2W4XQY3</accession>
<evidence type="ECO:0000256" key="6">
    <source>
        <dbReference type="RuleBase" id="RU365102"/>
    </source>
</evidence>
<dbReference type="GO" id="GO:0046873">
    <property type="term" value="F:metal ion transmembrane transporter activity"/>
    <property type="evidence" value="ECO:0007669"/>
    <property type="project" value="InterPro"/>
</dbReference>
<dbReference type="Proteomes" id="UP000249794">
    <property type="component" value="Unassembled WGS sequence"/>
</dbReference>
<evidence type="ECO:0000313" key="8">
    <source>
        <dbReference type="EMBL" id="PZO58667.1"/>
    </source>
</evidence>
<reference evidence="8 9" key="2">
    <citation type="submission" date="2018-06" db="EMBL/GenBank/DDBJ databases">
        <title>Metagenomic assembly of (sub)arctic Cyanobacteria and their associated microbiome from non-axenic cultures.</title>
        <authorList>
            <person name="Baurain D."/>
        </authorList>
    </citation>
    <scope>NUCLEOTIDE SEQUENCE [LARGE SCALE GENOMIC DNA]</scope>
    <source>
        <strain evidence="8">ULC027bin1</strain>
    </source>
</reference>
<keyword evidence="5 6" id="KW-0472">Membrane</keyword>
<evidence type="ECO:0000256" key="1">
    <source>
        <dbReference type="ARBA" id="ARBA00004141"/>
    </source>
</evidence>
<evidence type="ECO:0000256" key="7">
    <source>
        <dbReference type="SAM" id="MobiDB-lite"/>
    </source>
</evidence>
<feature type="compositionally biased region" description="Polar residues" evidence="7">
    <location>
        <begin position="1"/>
        <end position="13"/>
    </location>
</feature>
<dbReference type="GO" id="GO:0016020">
    <property type="term" value="C:membrane"/>
    <property type="evidence" value="ECO:0007669"/>
    <property type="project" value="UniProtKB-SubCell"/>
</dbReference>
<keyword evidence="3 6" id="KW-0812">Transmembrane</keyword>
<feature type="transmembrane region" description="Helical" evidence="6">
    <location>
        <begin position="71"/>
        <end position="96"/>
    </location>
</feature>
<evidence type="ECO:0000256" key="5">
    <source>
        <dbReference type="ARBA" id="ARBA00023136"/>
    </source>
</evidence>
<dbReference type="Pfam" id="PF01169">
    <property type="entry name" value="GDT1"/>
    <property type="match status" value="1"/>
</dbReference>
<feature type="region of interest" description="Disordered" evidence="7">
    <location>
        <begin position="1"/>
        <end position="28"/>
    </location>
</feature>